<dbReference type="STRING" id="2282107.A0A286UBU0"/>
<dbReference type="InterPro" id="IPR011009">
    <property type="entry name" value="Kinase-like_dom_sf"/>
</dbReference>
<dbReference type="PANTHER" id="PTHR38248">
    <property type="entry name" value="FUNK1 6"/>
    <property type="match status" value="1"/>
</dbReference>
<dbReference type="InterPro" id="IPR000719">
    <property type="entry name" value="Prot_kinase_dom"/>
</dbReference>
<feature type="domain" description="Protein kinase" evidence="2">
    <location>
        <begin position="327"/>
        <end position="709"/>
    </location>
</feature>
<reference evidence="3 4" key="1">
    <citation type="journal article" date="2017" name="Mol. Ecol.">
        <title>Comparative and population genomic landscape of Phellinus noxius: A hypervariable fungus causing root rot in trees.</title>
        <authorList>
            <person name="Chung C.L."/>
            <person name="Lee T.J."/>
            <person name="Akiba M."/>
            <person name="Lee H.H."/>
            <person name="Kuo T.H."/>
            <person name="Liu D."/>
            <person name="Ke H.M."/>
            <person name="Yokoi T."/>
            <person name="Roa M.B."/>
            <person name="Lu M.J."/>
            <person name="Chang Y.Y."/>
            <person name="Ann P.J."/>
            <person name="Tsai J.N."/>
            <person name="Chen C.Y."/>
            <person name="Tzean S.S."/>
            <person name="Ota Y."/>
            <person name="Hattori T."/>
            <person name="Sahashi N."/>
            <person name="Liou R.F."/>
            <person name="Kikuchi T."/>
            <person name="Tsai I.J."/>
        </authorList>
    </citation>
    <scope>NUCLEOTIDE SEQUENCE [LARGE SCALE GENOMIC DNA]</scope>
    <source>
        <strain evidence="3 4">FFPRI411160</strain>
    </source>
</reference>
<dbReference type="SUPFAM" id="SSF56112">
    <property type="entry name" value="Protein kinase-like (PK-like)"/>
    <property type="match status" value="1"/>
</dbReference>
<feature type="region of interest" description="Disordered" evidence="1">
    <location>
        <begin position="692"/>
        <end position="739"/>
    </location>
</feature>
<feature type="region of interest" description="Disordered" evidence="1">
    <location>
        <begin position="647"/>
        <end position="677"/>
    </location>
</feature>
<organism evidence="3 4">
    <name type="scientific">Pyrrhoderma noxium</name>
    <dbReference type="NCBI Taxonomy" id="2282107"/>
    <lineage>
        <taxon>Eukaryota</taxon>
        <taxon>Fungi</taxon>
        <taxon>Dikarya</taxon>
        <taxon>Basidiomycota</taxon>
        <taxon>Agaricomycotina</taxon>
        <taxon>Agaricomycetes</taxon>
        <taxon>Hymenochaetales</taxon>
        <taxon>Hymenochaetaceae</taxon>
        <taxon>Pyrrhoderma</taxon>
    </lineage>
</organism>
<dbReference type="GO" id="GO:0004672">
    <property type="term" value="F:protein kinase activity"/>
    <property type="evidence" value="ECO:0007669"/>
    <property type="project" value="InterPro"/>
</dbReference>
<dbReference type="PANTHER" id="PTHR38248:SF2">
    <property type="entry name" value="FUNK1 11"/>
    <property type="match status" value="1"/>
</dbReference>
<sequence>MVVLLNLPLSATKVDNTFLIFRGQCKLKVEYFFICFRRGEDYKERRRMEPSDSPTSIKKDTIPVIECLKGDIRMGTIDFFFNHILPPIRPGFSVDRIYDFCLKNQTLIKRGKSKQYMWKELSSSSKDAEKAAYRSPFINIFCAIVDAAQKTNLDSSNATPACFMPIDNKRCSEEGKDVKKDENIYLENQYDEYPYNRKERRWHNTAFSFHLKKSTKDAYENIEDILDMSILIMAQDPCRRFSLGATIEATSMRLWIYNRSLIVASESFDFSSSKKTLIRLIISLAFAEKADMGWDTTITAEYRKKERVFDIKIRGEHYKTSSSDIILGVNEEHVYSPGTRVYRAYHENDTEKREPLVIKDYWPLDFRDTEDLLRDKLLGDISDVAERELVEKHTLTPIASERVMIRDCEDHTKHTILRGEYPTSAYKVVLPEQDPEHMGFFLLQGPDAWTDRIEEPNPDTDSESERRRAYGYRYHYRIVYKEVATPLLELRNIKDILLVIKHSVKALSIIHEAGWIHRDLSPGNLYLYIDPVTGLKRGLIGDLELAKRVGSGIGGDVRIGTPDFMAAEIALQSYLFLPPKERDTFERIRRRMLGGGDPLSDSETEEVLWANYLHDLESIWWVLIWVLFNFKKATNIESTTSTYHLQCQKSRGMKRPRHDVQEAKRPGKKARSSRGQDRSELLRLILPLKTSGRKKSEKEVVNNASGPMTRSRVAGSSGNRRITRSMTKVLREKEVSKKL</sequence>
<dbReference type="InterPro" id="IPR040976">
    <property type="entry name" value="Pkinase_fungal"/>
</dbReference>
<comment type="caution">
    <text evidence="3">The sequence shown here is derived from an EMBL/GenBank/DDBJ whole genome shotgun (WGS) entry which is preliminary data.</text>
</comment>
<name>A0A286UBU0_9AGAM</name>
<protein>
    <submittedName>
        <fullName evidence="3">Pkinase domain-containing</fullName>
    </submittedName>
</protein>
<evidence type="ECO:0000259" key="2">
    <source>
        <dbReference type="PROSITE" id="PS50011"/>
    </source>
</evidence>
<dbReference type="InParanoid" id="A0A286UBU0"/>
<dbReference type="Gene3D" id="1.10.510.10">
    <property type="entry name" value="Transferase(Phosphotransferase) domain 1"/>
    <property type="match status" value="1"/>
</dbReference>
<evidence type="ECO:0000313" key="4">
    <source>
        <dbReference type="Proteomes" id="UP000217199"/>
    </source>
</evidence>
<dbReference type="Proteomes" id="UP000217199">
    <property type="component" value="Unassembled WGS sequence"/>
</dbReference>
<dbReference type="OrthoDB" id="5592585at2759"/>
<accession>A0A286UBU0</accession>
<gene>
    <name evidence="3" type="ORF">PNOK_0705900</name>
</gene>
<feature type="compositionally biased region" description="Polar residues" evidence="1">
    <location>
        <begin position="702"/>
        <end position="726"/>
    </location>
</feature>
<dbReference type="EMBL" id="NBII01000007">
    <property type="protein sequence ID" value="PAV16995.1"/>
    <property type="molecule type" value="Genomic_DNA"/>
</dbReference>
<dbReference type="GO" id="GO:0005524">
    <property type="term" value="F:ATP binding"/>
    <property type="evidence" value="ECO:0007669"/>
    <property type="project" value="InterPro"/>
</dbReference>
<dbReference type="AlphaFoldDB" id="A0A286UBU0"/>
<keyword evidence="4" id="KW-1185">Reference proteome</keyword>
<proteinExistence type="predicted"/>
<dbReference type="Pfam" id="PF17667">
    <property type="entry name" value="Pkinase_fungal"/>
    <property type="match status" value="1"/>
</dbReference>
<evidence type="ECO:0000313" key="3">
    <source>
        <dbReference type="EMBL" id="PAV16995.1"/>
    </source>
</evidence>
<dbReference type="PROSITE" id="PS50011">
    <property type="entry name" value="PROTEIN_KINASE_DOM"/>
    <property type="match status" value="1"/>
</dbReference>
<evidence type="ECO:0000256" key="1">
    <source>
        <dbReference type="SAM" id="MobiDB-lite"/>
    </source>
</evidence>
<feature type="compositionally biased region" description="Basic and acidic residues" evidence="1">
    <location>
        <begin position="729"/>
        <end position="739"/>
    </location>
</feature>